<feature type="transmembrane region" description="Helical" evidence="2">
    <location>
        <begin position="191"/>
        <end position="212"/>
    </location>
</feature>
<dbReference type="RefSeq" id="WP_017342651.1">
    <property type="nucleotide sequence ID" value="NZ_CP073695.1"/>
</dbReference>
<feature type="transmembrane region" description="Helical" evidence="2">
    <location>
        <begin position="46"/>
        <end position="63"/>
    </location>
</feature>
<feature type="region of interest" description="Disordered" evidence="1">
    <location>
        <begin position="1"/>
        <end position="21"/>
    </location>
</feature>
<dbReference type="EMBL" id="CP073695">
    <property type="protein sequence ID" value="QUO47312.1"/>
    <property type="molecule type" value="Genomic_DNA"/>
</dbReference>
<feature type="transmembrane region" description="Helical" evidence="2">
    <location>
        <begin position="123"/>
        <end position="144"/>
    </location>
</feature>
<accession>A0A8T8LJC0</accession>
<keyword evidence="2" id="KW-1133">Transmembrane helix</keyword>
<feature type="compositionally biased region" description="Acidic residues" evidence="1">
    <location>
        <begin position="11"/>
        <end position="21"/>
    </location>
</feature>
<name>A0A8T8LJC0_9EURY</name>
<keyword evidence="2" id="KW-0472">Membrane</keyword>
<keyword evidence="4" id="KW-1185">Reference proteome</keyword>
<dbReference type="GeneID" id="64828295"/>
<gene>
    <name evidence="3" type="ORF">J7656_12105</name>
</gene>
<dbReference type="AlphaFoldDB" id="A0A8T8LJC0"/>
<feature type="transmembrane region" description="Helical" evidence="2">
    <location>
        <begin position="69"/>
        <end position="91"/>
    </location>
</feature>
<evidence type="ECO:0000313" key="4">
    <source>
        <dbReference type="Proteomes" id="UP000679341"/>
    </source>
</evidence>
<evidence type="ECO:0000256" key="2">
    <source>
        <dbReference type="SAM" id="Phobius"/>
    </source>
</evidence>
<dbReference type="OrthoDB" id="342532at2157"/>
<keyword evidence="2" id="KW-0812">Transmembrane</keyword>
<dbReference type="Proteomes" id="UP000679341">
    <property type="component" value="Chromosome"/>
</dbReference>
<organism evidence="3 4">
    <name type="scientific">Halorubrum ruber</name>
    <dbReference type="NCBI Taxonomy" id="2982524"/>
    <lineage>
        <taxon>Archaea</taxon>
        <taxon>Methanobacteriati</taxon>
        <taxon>Methanobacteriota</taxon>
        <taxon>Stenosarchaea group</taxon>
        <taxon>Halobacteria</taxon>
        <taxon>Halobacteriales</taxon>
        <taxon>Haloferacaceae</taxon>
        <taxon>Halorubrum</taxon>
    </lineage>
</organism>
<protein>
    <submittedName>
        <fullName evidence="3">Uncharacterized protein</fullName>
    </submittedName>
</protein>
<dbReference type="KEGG" id="hss:J7656_12105"/>
<feature type="transmembrane region" description="Helical" evidence="2">
    <location>
        <begin position="151"/>
        <end position="171"/>
    </location>
</feature>
<evidence type="ECO:0000313" key="3">
    <source>
        <dbReference type="EMBL" id="QUO47312.1"/>
    </source>
</evidence>
<proteinExistence type="predicted"/>
<reference evidence="3 4" key="1">
    <citation type="submission" date="2021-03" db="EMBL/GenBank/DDBJ databases">
        <title>Halorubrum sodomense MBLA0099, Whole genome shotgun sequencing.</title>
        <authorList>
            <person name="Seo M.-J."/>
            <person name="Cho E.-S."/>
            <person name="Hwang C.Y."/>
        </authorList>
    </citation>
    <scope>NUCLEOTIDE SEQUENCE [LARGE SCALE GENOMIC DNA]</scope>
    <source>
        <strain evidence="3 4">MBLA0099</strain>
    </source>
</reference>
<evidence type="ECO:0000256" key="1">
    <source>
        <dbReference type="SAM" id="MobiDB-lite"/>
    </source>
</evidence>
<feature type="transmembrane region" description="Helical" evidence="2">
    <location>
        <begin position="98"/>
        <end position="117"/>
    </location>
</feature>
<sequence>MDGDRRRDADAGSEADVGDAERDEDLADRLDAVEDRLTELIRDGRLNAFVAWAMIAVLTGVLVESALDYDLLSAMIVVGLGAVVLAPTVAARDWRAMLPAELVTLALLPVLVRAVFGGELGTFATYVAIAALALVIAVDLHMFTTLRLTHWFAVAFVVMATLATAAVWTVLRWNLDQRVGTAFLTTNDALMIEWIYVTLAGIAAGLLFDGYFRGRGRRLRRVIRRVVRR</sequence>
<feature type="compositionally biased region" description="Basic and acidic residues" evidence="1">
    <location>
        <begin position="1"/>
        <end position="10"/>
    </location>
</feature>